<dbReference type="Pfam" id="PF22398">
    <property type="entry name" value="DUF6978"/>
    <property type="match status" value="1"/>
</dbReference>
<reference evidence="1 2" key="1">
    <citation type="submission" date="2018-02" db="EMBL/GenBank/DDBJ databases">
        <authorList>
            <person name="Rodrigo-Torres L."/>
            <person name="Arahal R. D."/>
            <person name="Lucena T."/>
        </authorList>
    </citation>
    <scope>NUCLEOTIDE SEQUENCE [LARGE SCALE GENOMIC DNA]</scope>
    <source>
        <strain evidence="1 2">CECT 9267</strain>
    </source>
</reference>
<proteinExistence type="predicted"/>
<dbReference type="Proteomes" id="UP000239650">
    <property type="component" value="Unassembled WGS sequence"/>
</dbReference>
<comment type="caution">
    <text evidence="1">The sequence shown here is derived from an EMBL/GenBank/DDBJ whole genome shotgun (WGS) entry which is preliminary data.</text>
</comment>
<dbReference type="GeneID" id="57133589"/>
<evidence type="ECO:0000313" key="2">
    <source>
        <dbReference type="Proteomes" id="UP000239650"/>
    </source>
</evidence>
<name>A0AAE8J340_LATSK</name>
<dbReference type="AlphaFoldDB" id="A0AAE8J340"/>
<sequence length="156" mass="17902">MELLLTQHEADDLIASLKKLTQKTTRILTDGDRGIVNISSNSGRKFSLRYFYSSNNIHLQFMDEKIKLTLIRMNLNDSFHKNSTGEKIYGNRVNIFSEDEFYSKGDGTTHTKASPLPKGVLRNTRDILEAIDDLFNYTNTSNRDKLQLTIPQPLNF</sequence>
<dbReference type="EMBL" id="OKRC01000001">
    <property type="protein sequence ID" value="SPE18425.1"/>
    <property type="molecule type" value="Genomic_DNA"/>
</dbReference>
<gene>
    <name evidence="1" type="ORF">LAS9267_00071</name>
</gene>
<evidence type="ECO:0000313" key="1">
    <source>
        <dbReference type="EMBL" id="SPE18425.1"/>
    </source>
</evidence>
<dbReference type="InterPro" id="IPR053916">
    <property type="entry name" value="DUF6978"/>
</dbReference>
<protein>
    <submittedName>
        <fullName evidence="1">Uncharacterized protein</fullName>
    </submittedName>
</protein>
<accession>A0AAE8J340</accession>
<dbReference type="RefSeq" id="WP_051524259.1">
    <property type="nucleotide sequence ID" value="NZ_BJLN01000007.1"/>
</dbReference>
<organism evidence="1 2">
    <name type="scientific">Latilactobacillus sakei</name>
    <name type="common">Lactobacillus sakei</name>
    <dbReference type="NCBI Taxonomy" id="1599"/>
    <lineage>
        <taxon>Bacteria</taxon>
        <taxon>Bacillati</taxon>
        <taxon>Bacillota</taxon>
        <taxon>Bacilli</taxon>
        <taxon>Lactobacillales</taxon>
        <taxon>Lactobacillaceae</taxon>
        <taxon>Latilactobacillus</taxon>
    </lineage>
</organism>